<feature type="non-terminal residue" evidence="2">
    <location>
        <position position="74"/>
    </location>
</feature>
<proteinExistence type="predicted"/>
<dbReference type="Pfam" id="PF00561">
    <property type="entry name" value="Abhydrolase_1"/>
    <property type="match status" value="1"/>
</dbReference>
<dbReference type="InterPro" id="IPR050266">
    <property type="entry name" value="AB_hydrolase_sf"/>
</dbReference>
<dbReference type="InterPro" id="IPR029058">
    <property type="entry name" value="AB_hydrolase_fold"/>
</dbReference>
<dbReference type="InterPro" id="IPR000073">
    <property type="entry name" value="AB_hydrolase_1"/>
</dbReference>
<protein>
    <recommendedName>
        <fullName evidence="1">AB hydrolase-1 domain-containing protein</fullName>
    </recommendedName>
</protein>
<gene>
    <name evidence="2" type="ORF">S01H1_49425</name>
</gene>
<organism evidence="2">
    <name type="scientific">marine sediment metagenome</name>
    <dbReference type="NCBI Taxonomy" id="412755"/>
    <lineage>
        <taxon>unclassified sequences</taxon>
        <taxon>metagenomes</taxon>
        <taxon>ecological metagenomes</taxon>
    </lineage>
</organism>
<dbReference type="Gene3D" id="3.40.50.1820">
    <property type="entry name" value="alpha/beta hydrolase"/>
    <property type="match status" value="1"/>
</dbReference>
<comment type="caution">
    <text evidence="2">The sequence shown here is derived from an EMBL/GenBank/DDBJ whole genome shotgun (WGS) entry which is preliminary data.</text>
</comment>
<dbReference type="SUPFAM" id="SSF53474">
    <property type="entry name" value="alpha/beta-Hydrolases"/>
    <property type="match status" value="1"/>
</dbReference>
<name>X0WC63_9ZZZZ</name>
<evidence type="ECO:0000313" key="2">
    <source>
        <dbReference type="EMBL" id="GAG22163.1"/>
    </source>
</evidence>
<dbReference type="PANTHER" id="PTHR43798">
    <property type="entry name" value="MONOACYLGLYCEROL LIPASE"/>
    <property type="match status" value="1"/>
</dbReference>
<dbReference type="AlphaFoldDB" id="X0WC63"/>
<evidence type="ECO:0000259" key="1">
    <source>
        <dbReference type="Pfam" id="PF00561"/>
    </source>
</evidence>
<feature type="domain" description="AB hydrolase-1" evidence="1">
    <location>
        <begin position="22"/>
        <end position="73"/>
    </location>
</feature>
<sequence>MVFVEIDKGYKINYIEKGTGKNIVFIHGFLGSSWLFEAQVEHFSENYRTIAIDHLGHGKSDKPESESYELVELA</sequence>
<accession>X0WC63</accession>
<dbReference type="EMBL" id="BARS01031796">
    <property type="protein sequence ID" value="GAG22163.1"/>
    <property type="molecule type" value="Genomic_DNA"/>
</dbReference>
<reference evidence="2" key="1">
    <citation type="journal article" date="2014" name="Front. Microbiol.">
        <title>High frequency of phylogenetically diverse reductive dehalogenase-homologous genes in deep subseafloor sedimentary metagenomes.</title>
        <authorList>
            <person name="Kawai M."/>
            <person name="Futagami T."/>
            <person name="Toyoda A."/>
            <person name="Takaki Y."/>
            <person name="Nishi S."/>
            <person name="Hori S."/>
            <person name="Arai W."/>
            <person name="Tsubouchi T."/>
            <person name="Morono Y."/>
            <person name="Uchiyama I."/>
            <person name="Ito T."/>
            <person name="Fujiyama A."/>
            <person name="Inagaki F."/>
            <person name="Takami H."/>
        </authorList>
    </citation>
    <scope>NUCLEOTIDE SEQUENCE</scope>
    <source>
        <strain evidence="2">Expedition CK06-06</strain>
    </source>
</reference>